<feature type="transmembrane region" description="Helical" evidence="1">
    <location>
        <begin position="7"/>
        <end position="29"/>
    </location>
</feature>
<dbReference type="EMBL" id="JBEPMB010000010">
    <property type="protein sequence ID" value="MET3615943.1"/>
    <property type="molecule type" value="Genomic_DNA"/>
</dbReference>
<sequence>MPTLFRLVLWCAMIAGTGYAILYVLAYGVQPTPREAYVKIPSERVNVQSTGQ</sequence>
<accession>A0ABV2J5A2</accession>
<evidence type="ECO:0000256" key="1">
    <source>
        <dbReference type="SAM" id="Phobius"/>
    </source>
</evidence>
<name>A0ABV2J5A2_9HYPH</name>
<keyword evidence="1" id="KW-1133">Transmembrane helix</keyword>
<gene>
    <name evidence="2" type="ORF">ABID16_004290</name>
</gene>
<dbReference type="RefSeq" id="WP_354558403.1">
    <property type="nucleotide sequence ID" value="NZ_JBEPMB010000010.1"/>
</dbReference>
<evidence type="ECO:0000313" key="3">
    <source>
        <dbReference type="Proteomes" id="UP001549047"/>
    </source>
</evidence>
<reference evidence="2 3" key="1">
    <citation type="submission" date="2024-06" db="EMBL/GenBank/DDBJ databases">
        <title>Genomic Encyclopedia of Type Strains, Phase IV (KMG-IV): sequencing the most valuable type-strain genomes for metagenomic binning, comparative biology and taxonomic classification.</title>
        <authorList>
            <person name="Goeker M."/>
        </authorList>
    </citation>
    <scope>NUCLEOTIDE SEQUENCE [LARGE SCALE GENOMIC DNA]</scope>
    <source>
        <strain evidence="2 3">DSM 29780</strain>
    </source>
</reference>
<protein>
    <recommendedName>
        <fullName evidence="4">Histidine kinase</fullName>
    </recommendedName>
</protein>
<evidence type="ECO:0000313" key="2">
    <source>
        <dbReference type="EMBL" id="MET3615943.1"/>
    </source>
</evidence>
<keyword evidence="1" id="KW-0812">Transmembrane</keyword>
<keyword evidence="1" id="KW-0472">Membrane</keyword>
<dbReference type="Proteomes" id="UP001549047">
    <property type="component" value="Unassembled WGS sequence"/>
</dbReference>
<keyword evidence="3" id="KW-1185">Reference proteome</keyword>
<proteinExistence type="predicted"/>
<evidence type="ECO:0008006" key="4">
    <source>
        <dbReference type="Google" id="ProtNLM"/>
    </source>
</evidence>
<comment type="caution">
    <text evidence="2">The sequence shown here is derived from an EMBL/GenBank/DDBJ whole genome shotgun (WGS) entry which is preliminary data.</text>
</comment>
<organism evidence="2 3">
    <name type="scientific">Rhizobium aquaticum</name>
    <dbReference type="NCBI Taxonomy" id="1549636"/>
    <lineage>
        <taxon>Bacteria</taxon>
        <taxon>Pseudomonadati</taxon>
        <taxon>Pseudomonadota</taxon>
        <taxon>Alphaproteobacteria</taxon>
        <taxon>Hyphomicrobiales</taxon>
        <taxon>Rhizobiaceae</taxon>
        <taxon>Rhizobium/Agrobacterium group</taxon>
        <taxon>Rhizobium</taxon>
    </lineage>
</organism>